<dbReference type="HOGENOM" id="CLU_3367423_0_0_9"/>
<proteinExistence type="predicted"/>
<reference evidence="1 2" key="1">
    <citation type="journal article" date="2005" name="J. Bacteriol.">
        <title>Insights on evolution of virulence and resistance from the complete genome analysis of an early methicillin-resistant Staphylococcus aureus strain and a biofilm-producing methicillin-resistant Staphylococcus epidermidis strain.</title>
        <authorList>
            <person name="Gill S.R."/>
            <person name="Fouts D.E."/>
            <person name="Archer G.L."/>
            <person name="Mongodin E.F."/>
            <person name="Deboy R.T."/>
            <person name="Ravel J."/>
            <person name="Paulsen I.T."/>
            <person name="Kolonay J.F."/>
            <person name="Brinkac L."/>
            <person name="Beanan M."/>
            <person name="Dodson R.J."/>
            <person name="Daugherty S.C."/>
            <person name="Madupu R."/>
            <person name="Angiuoli S.V."/>
            <person name="Durkin A.S."/>
            <person name="Haft D.H."/>
            <person name="Vamathevan J."/>
            <person name="Khouri H."/>
            <person name="Utterback T."/>
            <person name="Lee C."/>
            <person name="Dimitrov G."/>
            <person name="Jiang L."/>
            <person name="Qin H."/>
            <person name="Weidman J."/>
            <person name="Tran K."/>
            <person name="Kang K."/>
            <person name="Hance I.R."/>
            <person name="Nelson K.E."/>
            <person name="Fraser C.M."/>
        </authorList>
    </citation>
    <scope>NUCLEOTIDE SEQUENCE [LARGE SCALE GENOMIC DNA]</scope>
    <source>
        <strain evidence="1 2">COL</strain>
    </source>
</reference>
<accession>A0A0H2WZT0</accession>
<dbReference type="AlphaFoldDB" id="A0A0H2WZT0"/>
<evidence type="ECO:0000313" key="1">
    <source>
        <dbReference type="EMBL" id="AAW38449.1"/>
    </source>
</evidence>
<organism evidence="1 2">
    <name type="scientific">Staphylococcus aureus (strain COL)</name>
    <dbReference type="NCBI Taxonomy" id="93062"/>
    <lineage>
        <taxon>Bacteria</taxon>
        <taxon>Bacillati</taxon>
        <taxon>Bacillota</taxon>
        <taxon>Bacilli</taxon>
        <taxon>Bacillales</taxon>
        <taxon>Staphylococcaceae</taxon>
        <taxon>Staphylococcus</taxon>
    </lineage>
</organism>
<name>A0A0H2WZT0_STAAC</name>
<dbReference type="EMBL" id="CP000046">
    <property type="protein sequence ID" value="AAW38449.1"/>
    <property type="molecule type" value="Genomic_DNA"/>
</dbReference>
<dbReference type="KEGG" id="sac:SACOL2139"/>
<gene>
    <name evidence="1" type="ordered locus">SACOL2139</name>
</gene>
<evidence type="ECO:0000313" key="2">
    <source>
        <dbReference type="Proteomes" id="UP000000530"/>
    </source>
</evidence>
<sequence length="35" mass="4255">MKITCFLLLYLYEEKEAPLCLLTLNQHLKMLNHNY</sequence>
<protein>
    <submittedName>
        <fullName evidence="1">Uncharacterized protein</fullName>
    </submittedName>
</protein>
<dbReference type="Proteomes" id="UP000000530">
    <property type="component" value="Chromosome"/>
</dbReference>